<dbReference type="STRING" id="112901.SAMN04488500_117104"/>
<reference evidence="8 9" key="1">
    <citation type="submission" date="2017-04" db="EMBL/GenBank/DDBJ databases">
        <authorList>
            <person name="Afonso C.L."/>
            <person name="Miller P.J."/>
            <person name="Scott M.A."/>
            <person name="Spackman E."/>
            <person name="Goraichik I."/>
            <person name="Dimitrov K.M."/>
            <person name="Suarez D.L."/>
            <person name="Swayne D.E."/>
        </authorList>
    </citation>
    <scope>NUCLEOTIDE SEQUENCE [LARGE SCALE GENOMIC DNA]</scope>
    <source>
        <strain evidence="8 9">DSM 5090</strain>
    </source>
</reference>
<protein>
    <submittedName>
        <fullName evidence="8">Pyruvate-formate lyase-activating enzyme</fullName>
    </submittedName>
</protein>
<evidence type="ECO:0000259" key="7">
    <source>
        <dbReference type="PROSITE" id="PS51918"/>
    </source>
</evidence>
<dbReference type="InterPro" id="IPR016431">
    <property type="entry name" value="Pyrv-formate_lyase-activ_prd"/>
</dbReference>
<evidence type="ECO:0000256" key="4">
    <source>
        <dbReference type="ARBA" id="ARBA00022723"/>
    </source>
</evidence>
<feature type="domain" description="Radical SAM core" evidence="7">
    <location>
        <begin position="53"/>
        <end position="278"/>
    </location>
</feature>
<dbReference type="Proteomes" id="UP000192738">
    <property type="component" value="Unassembled WGS sequence"/>
</dbReference>
<sequence>MKCNYCEWRCDLGPQTLGVCRMYHLSEGAIKERFPHKWRTYDIAQIESLPFYHAYPGSRSMTLGTVGSNIGCSYYTNTYITKEDPASLQGRIRMYNFTPAELIHMAQKLGCHNIVFNVNEPTVSLPSLLEVSHYAKKAGIPLGCLTNAYMTEEATVLFASMFSFININLLGLSSCFCRNSLGIPDSLPILRNVAALANLCHLEVSTPVIQSVNDHELDEIAAFLLATDRYIPWHVFSLLPEHKTKEIASSSIDSTHAILTKYRKVLPYVYFHNFIDSDWVNTQCPCCEQLVIERIGGNCLTGYHCLETRCPRCGQDISILVKQKF</sequence>
<gene>
    <name evidence="8" type="ORF">SAMN04488500_117104</name>
</gene>
<keyword evidence="8" id="KW-0670">Pyruvate</keyword>
<dbReference type="InterPro" id="IPR034457">
    <property type="entry name" value="Organic_radical-activating"/>
</dbReference>
<evidence type="ECO:0000256" key="3">
    <source>
        <dbReference type="ARBA" id="ARBA00022691"/>
    </source>
</evidence>
<evidence type="ECO:0000256" key="1">
    <source>
        <dbReference type="ARBA" id="ARBA00001966"/>
    </source>
</evidence>
<dbReference type="PANTHER" id="PTHR30352:SF5">
    <property type="entry name" value="PYRUVATE FORMATE-LYASE 1-ACTIVATING ENZYME"/>
    <property type="match status" value="1"/>
</dbReference>
<evidence type="ECO:0000256" key="5">
    <source>
        <dbReference type="ARBA" id="ARBA00023004"/>
    </source>
</evidence>
<dbReference type="SUPFAM" id="SSF102114">
    <property type="entry name" value="Radical SAM enzymes"/>
    <property type="match status" value="1"/>
</dbReference>
<dbReference type="RefSeq" id="WP_084577264.1">
    <property type="nucleotide sequence ID" value="NZ_CP155572.1"/>
</dbReference>
<evidence type="ECO:0000313" key="8">
    <source>
        <dbReference type="EMBL" id="SMC99837.1"/>
    </source>
</evidence>
<name>A0A1W2DQT1_9FIRM</name>
<dbReference type="PANTHER" id="PTHR30352">
    <property type="entry name" value="PYRUVATE FORMATE-LYASE-ACTIVATING ENZYME"/>
    <property type="match status" value="1"/>
</dbReference>
<dbReference type="EMBL" id="FWXI01000017">
    <property type="protein sequence ID" value="SMC99837.1"/>
    <property type="molecule type" value="Genomic_DNA"/>
</dbReference>
<dbReference type="AlphaFoldDB" id="A0A1W2DQT1"/>
<organism evidence="8 9">
    <name type="scientific">Sporomusa malonica</name>
    <dbReference type="NCBI Taxonomy" id="112901"/>
    <lineage>
        <taxon>Bacteria</taxon>
        <taxon>Bacillati</taxon>
        <taxon>Bacillota</taxon>
        <taxon>Negativicutes</taxon>
        <taxon>Selenomonadales</taxon>
        <taxon>Sporomusaceae</taxon>
        <taxon>Sporomusa</taxon>
    </lineage>
</organism>
<dbReference type="GO" id="GO:0016829">
    <property type="term" value="F:lyase activity"/>
    <property type="evidence" value="ECO:0007669"/>
    <property type="project" value="UniProtKB-KW"/>
</dbReference>
<proteinExistence type="predicted"/>
<evidence type="ECO:0000313" key="9">
    <source>
        <dbReference type="Proteomes" id="UP000192738"/>
    </source>
</evidence>
<accession>A0A1W2DQT1</accession>
<comment type="cofactor">
    <cofactor evidence="1">
        <name>[4Fe-4S] cluster</name>
        <dbReference type="ChEBI" id="CHEBI:49883"/>
    </cofactor>
</comment>
<evidence type="ECO:0000256" key="6">
    <source>
        <dbReference type="ARBA" id="ARBA00023014"/>
    </source>
</evidence>
<keyword evidence="4" id="KW-0479">Metal-binding</keyword>
<evidence type="ECO:0000256" key="2">
    <source>
        <dbReference type="ARBA" id="ARBA00022485"/>
    </source>
</evidence>
<keyword evidence="2" id="KW-0004">4Fe-4S</keyword>
<dbReference type="GO" id="GO:0051539">
    <property type="term" value="F:4 iron, 4 sulfur cluster binding"/>
    <property type="evidence" value="ECO:0007669"/>
    <property type="project" value="UniProtKB-KW"/>
</dbReference>
<dbReference type="PIRSF" id="PIRSF004869">
    <property type="entry name" value="PflX_prd"/>
    <property type="match status" value="1"/>
</dbReference>
<dbReference type="OrthoDB" id="9787830at2"/>
<dbReference type="Gene3D" id="3.20.20.70">
    <property type="entry name" value="Aldolase class I"/>
    <property type="match status" value="1"/>
</dbReference>
<keyword evidence="8" id="KW-0456">Lyase</keyword>
<keyword evidence="5" id="KW-0408">Iron</keyword>
<keyword evidence="9" id="KW-1185">Reference proteome</keyword>
<dbReference type="PROSITE" id="PS51918">
    <property type="entry name" value="RADICAL_SAM"/>
    <property type="match status" value="1"/>
</dbReference>
<dbReference type="InterPro" id="IPR007197">
    <property type="entry name" value="rSAM"/>
</dbReference>
<keyword evidence="6" id="KW-0411">Iron-sulfur</keyword>
<dbReference type="GO" id="GO:0046872">
    <property type="term" value="F:metal ion binding"/>
    <property type="evidence" value="ECO:0007669"/>
    <property type="project" value="UniProtKB-KW"/>
</dbReference>
<keyword evidence="3" id="KW-0949">S-adenosyl-L-methionine</keyword>
<dbReference type="InterPro" id="IPR058240">
    <property type="entry name" value="rSAM_sf"/>
</dbReference>
<dbReference type="InterPro" id="IPR013785">
    <property type="entry name" value="Aldolase_TIM"/>
</dbReference>